<dbReference type="GO" id="GO:0000785">
    <property type="term" value="C:chromatin"/>
    <property type="evidence" value="ECO:0007669"/>
    <property type="project" value="TreeGrafter"/>
</dbReference>
<dbReference type="Gene3D" id="2.60.120.650">
    <property type="entry name" value="Cupin"/>
    <property type="match status" value="1"/>
</dbReference>
<organism evidence="5 6">
    <name type="scientific">Jimgerdemannia flammicorona</name>
    <dbReference type="NCBI Taxonomy" id="994334"/>
    <lineage>
        <taxon>Eukaryota</taxon>
        <taxon>Fungi</taxon>
        <taxon>Fungi incertae sedis</taxon>
        <taxon>Mucoromycota</taxon>
        <taxon>Mucoromycotina</taxon>
        <taxon>Endogonomycetes</taxon>
        <taxon>Endogonales</taxon>
        <taxon>Endogonaceae</taxon>
        <taxon>Jimgerdemannia</taxon>
    </lineage>
</organism>
<feature type="region of interest" description="Disordered" evidence="4">
    <location>
        <begin position="119"/>
        <end position="174"/>
    </location>
</feature>
<dbReference type="PANTHER" id="PTHR12549">
    <property type="entry name" value="JMJC DOMAIN-CONTAINING HISTONE DEMETHYLATION PROTEIN"/>
    <property type="match status" value="1"/>
</dbReference>
<feature type="compositionally biased region" description="Basic and acidic residues" evidence="4">
    <location>
        <begin position="1"/>
        <end position="16"/>
    </location>
</feature>
<feature type="compositionally biased region" description="Low complexity" evidence="4">
    <location>
        <begin position="355"/>
        <end position="370"/>
    </location>
</feature>
<feature type="compositionally biased region" description="Basic and acidic residues" evidence="4">
    <location>
        <begin position="299"/>
        <end position="315"/>
    </location>
</feature>
<feature type="compositionally biased region" description="Polar residues" evidence="4">
    <location>
        <begin position="19"/>
        <end position="32"/>
    </location>
</feature>
<feature type="compositionally biased region" description="Basic and acidic residues" evidence="4">
    <location>
        <begin position="917"/>
        <end position="930"/>
    </location>
</feature>
<dbReference type="EMBL" id="RBNJ01001189">
    <property type="protein sequence ID" value="RUS33454.1"/>
    <property type="molecule type" value="Genomic_DNA"/>
</dbReference>
<gene>
    <name evidence="5" type="ORF">BC938DRAFT_471576</name>
</gene>
<comment type="caution">
    <text evidence="5">The sequence shown here is derived from an EMBL/GenBank/DDBJ whole genome shotgun (WGS) entry which is preliminary data.</text>
</comment>
<dbReference type="GO" id="GO:0032454">
    <property type="term" value="F:histone H3K9 demethylase activity"/>
    <property type="evidence" value="ECO:0007669"/>
    <property type="project" value="InterPro"/>
</dbReference>
<dbReference type="PANTHER" id="PTHR12549:SF38">
    <property type="entry name" value="JMJC DOMAIN-CONTAINING HISTONE DEMETHYLASE 2, ISOFORM A"/>
    <property type="match status" value="1"/>
</dbReference>
<keyword evidence="6" id="KW-1185">Reference proteome</keyword>
<evidence type="ECO:0000256" key="2">
    <source>
        <dbReference type="ARBA" id="ARBA00022723"/>
    </source>
</evidence>
<feature type="compositionally biased region" description="Basic and acidic residues" evidence="4">
    <location>
        <begin position="838"/>
        <end position="858"/>
    </location>
</feature>
<feature type="compositionally biased region" description="Acidic residues" evidence="4">
    <location>
        <begin position="119"/>
        <end position="129"/>
    </location>
</feature>
<feature type="compositionally biased region" description="Polar residues" evidence="4">
    <location>
        <begin position="149"/>
        <end position="161"/>
    </location>
</feature>
<proteinExistence type="predicted"/>
<feature type="compositionally biased region" description="Basic residues" evidence="4">
    <location>
        <begin position="77"/>
        <end position="88"/>
    </location>
</feature>
<feature type="compositionally biased region" description="Basic and acidic residues" evidence="4">
    <location>
        <begin position="555"/>
        <end position="575"/>
    </location>
</feature>
<feature type="region of interest" description="Disordered" evidence="4">
    <location>
        <begin position="834"/>
        <end position="863"/>
    </location>
</feature>
<reference evidence="5 6" key="1">
    <citation type="journal article" date="2018" name="New Phytol.">
        <title>Phylogenomics of Endogonaceae and evolution of mycorrhizas within Mucoromycota.</title>
        <authorList>
            <person name="Chang Y."/>
            <person name="Desiro A."/>
            <person name="Na H."/>
            <person name="Sandor L."/>
            <person name="Lipzen A."/>
            <person name="Clum A."/>
            <person name="Barry K."/>
            <person name="Grigoriev I.V."/>
            <person name="Martin F.M."/>
            <person name="Stajich J.E."/>
            <person name="Smith M.E."/>
            <person name="Bonito G."/>
            <person name="Spatafora J.W."/>
        </authorList>
    </citation>
    <scope>NUCLEOTIDE SEQUENCE [LARGE SCALE GENOMIC DNA]</scope>
    <source>
        <strain evidence="5 6">AD002</strain>
    </source>
</reference>
<keyword evidence="2" id="KW-0479">Metal-binding</keyword>
<feature type="region of interest" description="Disordered" evidence="4">
    <location>
        <begin position="1"/>
        <end position="105"/>
    </location>
</feature>
<feature type="compositionally biased region" description="Polar residues" evidence="4">
    <location>
        <begin position="1367"/>
        <end position="1376"/>
    </location>
</feature>
<evidence type="ECO:0008006" key="7">
    <source>
        <dbReference type="Google" id="ProtNLM"/>
    </source>
</evidence>
<feature type="compositionally biased region" description="Low complexity" evidence="4">
    <location>
        <begin position="130"/>
        <end position="148"/>
    </location>
</feature>
<feature type="region of interest" description="Disordered" evidence="4">
    <location>
        <begin position="1327"/>
        <end position="1420"/>
    </location>
</feature>
<feature type="compositionally biased region" description="Polar residues" evidence="4">
    <location>
        <begin position="897"/>
        <end position="911"/>
    </location>
</feature>
<feature type="region of interest" description="Disordered" evidence="4">
    <location>
        <begin position="876"/>
        <end position="948"/>
    </location>
</feature>
<evidence type="ECO:0000313" key="5">
    <source>
        <dbReference type="EMBL" id="RUS33454.1"/>
    </source>
</evidence>
<feature type="compositionally biased region" description="Low complexity" evidence="4">
    <location>
        <begin position="1377"/>
        <end position="1420"/>
    </location>
</feature>
<dbReference type="GO" id="GO:0006357">
    <property type="term" value="P:regulation of transcription by RNA polymerase II"/>
    <property type="evidence" value="ECO:0007669"/>
    <property type="project" value="TreeGrafter"/>
</dbReference>
<dbReference type="GO" id="GO:0046872">
    <property type="term" value="F:metal ion binding"/>
    <property type="evidence" value="ECO:0007669"/>
    <property type="project" value="UniProtKB-KW"/>
</dbReference>
<name>A0A433QUJ3_9FUNG</name>
<protein>
    <recommendedName>
        <fullName evidence="7">JmjC domain-containing protein</fullName>
    </recommendedName>
</protein>
<evidence type="ECO:0000256" key="1">
    <source>
        <dbReference type="ARBA" id="ARBA00004123"/>
    </source>
</evidence>
<evidence type="ECO:0000256" key="3">
    <source>
        <dbReference type="ARBA" id="ARBA00023242"/>
    </source>
</evidence>
<feature type="region of interest" description="Disordered" evidence="4">
    <location>
        <begin position="299"/>
        <end position="370"/>
    </location>
</feature>
<comment type="subcellular location">
    <subcellularLocation>
        <location evidence="1">Nucleus</location>
    </subcellularLocation>
</comment>
<dbReference type="GO" id="GO:0000118">
    <property type="term" value="C:histone deacetylase complex"/>
    <property type="evidence" value="ECO:0007669"/>
    <property type="project" value="TreeGrafter"/>
</dbReference>
<feature type="compositionally biased region" description="Low complexity" evidence="4">
    <location>
        <begin position="1335"/>
        <end position="1366"/>
    </location>
</feature>
<feature type="region of interest" description="Disordered" evidence="4">
    <location>
        <begin position="965"/>
        <end position="1043"/>
    </location>
</feature>
<dbReference type="GO" id="GO:0031490">
    <property type="term" value="F:chromatin DNA binding"/>
    <property type="evidence" value="ECO:0007669"/>
    <property type="project" value="TreeGrafter"/>
</dbReference>
<feature type="compositionally biased region" description="Acidic residues" evidence="4">
    <location>
        <begin position="96"/>
        <end position="105"/>
    </location>
</feature>
<feature type="region of interest" description="Disordered" evidence="4">
    <location>
        <begin position="513"/>
        <end position="587"/>
    </location>
</feature>
<keyword evidence="3" id="KW-0539">Nucleus</keyword>
<evidence type="ECO:0000313" key="6">
    <source>
        <dbReference type="Proteomes" id="UP000274822"/>
    </source>
</evidence>
<dbReference type="Proteomes" id="UP000274822">
    <property type="component" value="Unassembled WGS sequence"/>
</dbReference>
<dbReference type="InterPro" id="IPR045109">
    <property type="entry name" value="LSDs-like"/>
</dbReference>
<dbReference type="GO" id="GO:0003712">
    <property type="term" value="F:transcription coregulator activity"/>
    <property type="evidence" value="ECO:0007669"/>
    <property type="project" value="TreeGrafter"/>
</dbReference>
<accession>A0A433QUJ3</accession>
<feature type="compositionally biased region" description="Low complexity" evidence="4">
    <location>
        <begin position="331"/>
        <end position="342"/>
    </location>
</feature>
<evidence type="ECO:0000256" key="4">
    <source>
        <dbReference type="SAM" id="MobiDB-lite"/>
    </source>
</evidence>
<feature type="compositionally biased region" description="Polar residues" evidence="4">
    <location>
        <begin position="880"/>
        <end position="890"/>
    </location>
</feature>
<sequence length="1543" mass="171183">MKTRENYLTHYQEKPVRRQNISQPLFRQQRPNTSKKHNPASLKRSDTIIDLLGADDGDTMTQTTRAHTRKQSDVRRKKESPRRERLKYHQPINVEENTEEEQEEPELFLYEAKSSDENLYQDEEDDDPDPLTLPGPTLTSTSVALSTTNGLLNHGGSSSHPWASPEPGGLRTTAPTYPLTFNFGGPVDATKVSERYQPARNQDQNRRFGLLEEHIDSSGPAHGFEAGRDHSQHAHHAGRSIVTVPAPPRSTPLINFSVPDIWEYPDDSAVARQPEFELESKSDAKRQRTTMAATRNVNDGERERVERPNVDWEVSRRRKPSGTVSTASAYVNGNVKGNVNGNDIDKRPQGGSNFISTSTTPISSSTTQRRPTTTAAATTHAAAINLHIPPDECLPNMDETQLEWLVSFWGIYGGDFDMPVERVSTVVRLSGCVDVELARQFWEAMRKRRRREIQEGKWPVKSNPPQQRTCVTCGWGCTYCAKGAEATTAALKTGAAAKAKESEDAYPEIVVEKEPSVPAKRKRDEIDPVGAKNGPVWDGTWEKKRKGQISNVRDGGNEARRNGKGRSRDEDKHVFPGETDDEDNNSDIVVLVEVPPPRPKKQSTNNSAYTADAGDVVGLAPGRTQASPRQDIRMVDTARHGDTLYTSIWEDRRRADRTSVGGVAPLYTGGMPTSEARYSGWRGGNPVSAYPQRSYPQGTYPQGVYHQGAYPQEPPLIDLTTPIVDLTKPTEYDSAERRSRSVTSIAFLLAPTNTSEDDARERSQAKYAKEGFGTGGGVTLNAVQDGRVETAQAWGARADDKDKGVVEVTEDGGAEVLKQQERAGVLVGRGKVAGLKPTEQEERSRLLETKHEKARGGDGKSLVVEPCADDRATAFPSDAAQHQPSINPSGNHEVGTKASNPRDTATTSAQTPRKRGRPELNRMAKQENRPVVENSSSRRRSSRVRVPIHNNLNVEKVVRSMLVNTSDKEPSPEIQAHVAKHRHHAPGSADDRTPVSPMTSDKDSKPSRSGRGLKRRRLDADADADANANAKSPSADPPTQVMTRRQAVENARRVPQESLHIQRNRCVGRVYGRLDKCRACTRKAAGDTCCRFQMFRAFEIIPTLPNTVGDAGATSVPRGTVRLDKNETIALVPLFVSSTVPDPQYRIGKPNRSTNRDFARTVEAFILRTISGPLETMLAREMVHLRSDESFRRLPAPYVRHLCDYCLTSIFNSYWTCSSCGVDMCLDCYDAWDEGGVARASRCSFDKVHTKMQMLSMSKFMKESLEEVWKAAVNTRKIQCKGRDQRESERGWEEVGEPELEVEESVVLEGTLVPIVTGSFETSSHVRLDNIPRPTTGTSSFDTTTTFNQDIFSSSPLSPTHSSESSVGSPTRSPCYSPSLHPTSPSSLPQSPLRMSSQQSHPPSPLQQQQQVSPHPQSPSSLPFLYASASAVQLVQFQDRWRRGEAVVIRDVLGESRVTWSPDHFVKQYGARDVDVIDCETGITVASTVERFFEGFEDVSKREKHTNGKYKVLKLKVSRWVGTMVVVVDGLCMDMYLLRNLDM</sequence>
<feature type="compositionally biased region" description="Low complexity" evidence="4">
    <location>
        <begin position="1025"/>
        <end position="1034"/>
    </location>
</feature>